<gene>
    <name evidence="6" type="ORF">HPS56_11535</name>
</gene>
<comment type="similarity">
    <text evidence="1">Belongs to the 'phage' integrase family.</text>
</comment>
<keyword evidence="3" id="KW-0233">DNA recombination</keyword>
<evidence type="ECO:0000313" key="6">
    <source>
        <dbReference type="EMBL" id="NPD92960.1"/>
    </source>
</evidence>
<dbReference type="PANTHER" id="PTHR30349">
    <property type="entry name" value="PHAGE INTEGRASE-RELATED"/>
    <property type="match status" value="1"/>
</dbReference>
<sequence>MTSVKLKFKESSVSGKEGTLYIQVIHGREVAQVNTGLHIHKEEWDYENGSIVKGYPESGKRAKYLDIIRGKILLEKERMNRIVEYYENGDGLYKVADVVRRYREASCGTVSVFEYIRIQIARLQRLGKERTAETYGQMLNSLVKYRKGMDLYFDMIDTDMMEQYEIFMRVNHLCRNTSSFYMRILRCVYNRAVEEGITVQRQPFRHVYTGVDKTPKRAVTINDIRNIKALRLLRNPVLEFARDIFLFSFYMRGMSFIDIAYLRKKDMSNGFITYNRRKTGQQIVVRLEKPILDIIMKYTLSGSEYLLPVIERQDGTERKQYLNKMLLVNRKLKIIAGMAGIQIPLSMYVARHSWASVAKSMDVSLSVISLGMGHDNEETTRIYLDSIQTDQIDDANVRILKEL</sequence>
<dbReference type="Pfam" id="PF00589">
    <property type="entry name" value="Phage_integrase"/>
    <property type="match status" value="1"/>
</dbReference>
<dbReference type="EMBL" id="JABKKF010000013">
    <property type="protein sequence ID" value="NPD92960.1"/>
    <property type="molecule type" value="Genomic_DNA"/>
</dbReference>
<dbReference type="InterPro" id="IPR025269">
    <property type="entry name" value="SAM-like_dom"/>
</dbReference>
<dbReference type="InterPro" id="IPR050090">
    <property type="entry name" value="Tyrosine_recombinase_XerCD"/>
</dbReference>
<dbReference type="PANTHER" id="PTHR30349:SF64">
    <property type="entry name" value="PROPHAGE INTEGRASE INTD-RELATED"/>
    <property type="match status" value="1"/>
</dbReference>
<comment type="caution">
    <text evidence="6">The sequence shown here is derived from an EMBL/GenBank/DDBJ whole genome shotgun (WGS) entry which is preliminary data.</text>
</comment>
<evidence type="ECO:0000259" key="5">
    <source>
        <dbReference type="Pfam" id="PF13102"/>
    </source>
</evidence>
<dbReference type="RefSeq" id="WP_172276706.1">
    <property type="nucleotide sequence ID" value="NZ_CASGMU010000017.1"/>
</dbReference>
<evidence type="ECO:0000313" key="7">
    <source>
        <dbReference type="Proteomes" id="UP000714420"/>
    </source>
</evidence>
<organism evidence="6 7">
    <name type="scientific">Xylanibacter muris</name>
    <dbReference type="NCBI Taxonomy" id="2736290"/>
    <lineage>
        <taxon>Bacteria</taxon>
        <taxon>Pseudomonadati</taxon>
        <taxon>Bacteroidota</taxon>
        <taxon>Bacteroidia</taxon>
        <taxon>Bacteroidales</taxon>
        <taxon>Prevotellaceae</taxon>
        <taxon>Xylanibacter</taxon>
    </lineage>
</organism>
<accession>A0ABX2AP98</accession>
<feature type="domain" description="Tyr recombinase" evidence="4">
    <location>
        <begin position="252"/>
        <end position="386"/>
    </location>
</feature>
<evidence type="ECO:0000259" key="4">
    <source>
        <dbReference type="Pfam" id="PF00589"/>
    </source>
</evidence>
<proteinExistence type="inferred from homology"/>
<dbReference type="Proteomes" id="UP000714420">
    <property type="component" value="Unassembled WGS sequence"/>
</dbReference>
<dbReference type="CDD" id="cd01185">
    <property type="entry name" value="INTN1_C_like"/>
    <property type="match status" value="1"/>
</dbReference>
<evidence type="ECO:0000256" key="3">
    <source>
        <dbReference type="ARBA" id="ARBA00023172"/>
    </source>
</evidence>
<feature type="domain" description="Phage integrase SAM-like" evidence="5">
    <location>
        <begin position="111"/>
        <end position="201"/>
    </location>
</feature>
<dbReference type="InterPro" id="IPR010998">
    <property type="entry name" value="Integrase_recombinase_N"/>
</dbReference>
<name>A0ABX2AP98_9BACT</name>
<reference evidence="6 7" key="1">
    <citation type="submission" date="2020-05" db="EMBL/GenBank/DDBJ databases">
        <title>Distinct polysaccharide utilization as determinants for interspecies competition between intestinal Prevotella spp.</title>
        <authorList>
            <person name="Galvez E.J.C."/>
            <person name="Iljazovic A."/>
            <person name="Strowig T."/>
        </authorList>
    </citation>
    <scope>NUCLEOTIDE SEQUENCE [LARGE SCALE GENOMIC DNA]</scope>
    <source>
        <strain evidence="6 7">PMUR</strain>
    </source>
</reference>
<keyword evidence="7" id="KW-1185">Reference proteome</keyword>
<dbReference type="Gene3D" id="1.10.150.130">
    <property type="match status" value="1"/>
</dbReference>
<dbReference type="Pfam" id="PF13102">
    <property type="entry name" value="Phage_int_SAM_5"/>
    <property type="match status" value="1"/>
</dbReference>
<protein>
    <submittedName>
        <fullName evidence="6">Site-specific integrase</fullName>
    </submittedName>
</protein>
<dbReference type="InterPro" id="IPR002104">
    <property type="entry name" value="Integrase_catalytic"/>
</dbReference>
<evidence type="ECO:0000256" key="1">
    <source>
        <dbReference type="ARBA" id="ARBA00008857"/>
    </source>
</evidence>
<dbReference type="InterPro" id="IPR011010">
    <property type="entry name" value="DNA_brk_join_enz"/>
</dbReference>
<keyword evidence="2" id="KW-0238">DNA-binding</keyword>
<evidence type="ECO:0000256" key="2">
    <source>
        <dbReference type="ARBA" id="ARBA00023125"/>
    </source>
</evidence>
<dbReference type="SUPFAM" id="SSF56349">
    <property type="entry name" value="DNA breaking-rejoining enzymes"/>
    <property type="match status" value="1"/>
</dbReference>
<dbReference type="InterPro" id="IPR013762">
    <property type="entry name" value="Integrase-like_cat_sf"/>
</dbReference>
<dbReference type="Gene3D" id="1.10.443.10">
    <property type="entry name" value="Intergrase catalytic core"/>
    <property type="match status" value="1"/>
</dbReference>